<accession>A0A1S1N6N9</accession>
<dbReference type="AlphaFoldDB" id="A0A1S1N6N9"/>
<evidence type="ECO:0000313" key="3">
    <source>
        <dbReference type="EMBL" id="PQM45726.1"/>
    </source>
</evidence>
<keyword evidence="1" id="KW-0812">Transmembrane</keyword>
<evidence type="ECO:0000313" key="4">
    <source>
        <dbReference type="Proteomes" id="UP000179734"/>
    </source>
</evidence>
<organism evidence="2 4">
    <name type="scientific">Mycobacterium talmoniae</name>
    <dbReference type="NCBI Taxonomy" id="1858794"/>
    <lineage>
        <taxon>Bacteria</taxon>
        <taxon>Bacillati</taxon>
        <taxon>Actinomycetota</taxon>
        <taxon>Actinomycetes</taxon>
        <taxon>Mycobacteriales</taxon>
        <taxon>Mycobacteriaceae</taxon>
        <taxon>Mycobacterium</taxon>
    </lineage>
</organism>
<reference evidence="3 5" key="2">
    <citation type="journal article" date="2017" name="Int. J. Syst. Evol. Microbiol.">
        <title>Mycobacterium talmoniae sp. nov., a slowly growing mycobacterium isolated from human respiratory samples.</title>
        <authorList>
            <person name="Davidson R.M."/>
            <person name="DeGroote M.A."/>
            <person name="Marola J.L."/>
            <person name="Buss S."/>
            <person name="Jones V."/>
            <person name="McNeil M.R."/>
            <person name="Freifeld A.G."/>
            <person name="Elaine Epperson L."/>
            <person name="Hasan N.A."/>
            <person name="Jackson M."/>
            <person name="Iwen P.C."/>
            <person name="Salfinger M."/>
            <person name="Strong M."/>
        </authorList>
    </citation>
    <scope>NUCLEOTIDE SEQUENCE [LARGE SCALE GENOMIC DNA]</scope>
    <source>
        <strain evidence="3 5">ATCC BAA-2683</strain>
    </source>
</reference>
<keyword evidence="1" id="KW-0472">Membrane</keyword>
<keyword evidence="4" id="KW-1185">Reference proteome</keyword>
<protein>
    <submittedName>
        <fullName evidence="2">Uncharacterized protein</fullName>
    </submittedName>
</protein>
<feature type="transmembrane region" description="Helical" evidence="1">
    <location>
        <begin position="21"/>
        <end position="48"/>
    </location>
</feature>
<dbReference type="EMBL" id="PPEA01000600">
    <property type="protein sequence ID" value="PQM45726.1"/>
    <property type="molecule type" value="Genomic_DNA"/>
</dbReference>
<dbReference type="Proteomes" id="UP000238296">
    <property type="component" value="Unassembled WGS sequence"/>
</dbReference>
<keyword evidence="1" id="KW-1133">Transmembrane helix</keyword>
<reference evidence="3" key="3">
    <citation type="submission" date="2018-01" db="EMBL/GenBank/DDBJ databases">
        <authorList>
            <person name="Gaut B.S."/>
            <person name="Morton B.R."/>
            <person name="Clegg M.T."/>
            <person name="Duvall M.R."/>
        </authorList>
    </citation>
    <scope>NUCLEOTIDE SEQUENCE</scope>
    <source>
        <strain evidence="3">ATCC BAA-2683</strain>
    </source>
</reference>
<evidence type="ECO:0000313" key="5">
    <source>
        <dbReference type="Proteomes" id="UP000238296"/>
    </source>
</evidence>
<gene>
    <name evidence="2" type="ORF">BKN37_23255</name>
    <name evidence="3" type="ORF">C1Y40_04113</name>
</gene>
<name>A0A1S1N6N9_9MYCO</name>
<feature type="transmembrane region" description="Helical" evidence="1">
    <location>
        <begin position="68"/>
        <end position="87"/>
    </location>
</feature>
<evidence type="ECO:0000256" key="1">
    <source>
        <dbReference type="SAM" id="Phobius"/>
    </source>
</evidence>
<dbReference type="Proteomes" id="UP000179734">
    <property type="component" value="Unassembled WGS sequence"/>
</dbReference>
<comment type="caution">
    <text evidence="2">The sequence shown here is derived from an EMBL/GenBank/DDBJ whole genome shotgun (WGS) entry which is preliminary data.</text>
</comment>
<feature type="transmembrane region" description="Helical" evidence="1">
    <location>
        <begin position="94"/>
        <end position="115"/>
    </location>
</feature>
<dbReference type="EMBL" id="MLQM01000190">
    <property type="protein sequence ID" value="OHU95132.1"/>
    <property type="molecule type" value="Genomic_DNA"/>
</dbReference>
<dbReference type="RefSeq" id="WP_071029302.1">
    <property type="nucleotide sequence ID" value="NZ_MLQM01000190.1"/>
</dbReference>
<evidence type="ECO:0000313" key="2">
    <source>
        <dbReference type="EMBL" id="OHU95132.1"/>
    </source>
</evidence>
<sequence length="117" mass="12379">MTADTTTTAPPDDRKRRVWTWVNWALALLTAPAAALVMIVGLGAVMSTAACSAAECPNLGPSGFMFNVMYYGAPIVAAATILLSFFTASRRRGVIVPICGWALLLADIIAITITFNT</sequence>
<reference evidence="2 4" key="1">
    <citation type="submission" date="2016-10" db="EMBL/GenBank/DDBJ databases">
        <title>Genome sequence of Mycobacterium talmonii.</title>
        <authorList>
            <person name="Greninger A.L."/>
            <person name="Elliott B."/>
            <person name="Vasireddy S."/>
            <person name="Vasireddy R."/>
        </authorList>
    </citation>
    <scope>NUCLEOTIDE SEQUENCE [LARGE SCALE GENOMIC DNA]</scope>
    <source>
        <strain evidence="2">MO-5499</strain>
        <strain evidence="4">NE-TNMC-100812</strain>
    </source>
</reference>
<proteinExistence type="predicted"/>